<proteinExistence type="predicted"/>
<reference evidence="1 2" key="1">
    <citation type="submission" date="2019-01" db="EMBL/GenBank/DDBJ databases">
        <title>Muriicola soli sp. nov., isolated from soil.</title>
        <authorList>
            <person name="Kang H.J."/>
            <person name="Kim S.B."/>
        </authorList>
    </citation>
    <scope>NUCLEOTIDE SEQUENCE [LARGE SCALE GENOMIC DNA]</scope>
    <source>
        <strain evidence="1 2">MMS17-SY002</strain>
    </source>
</reference>
<name>A0A411EBY7_9FLAO</name>
<accession>A0A411EBY7</accession>
<evidence type="ECO:0000313" key="1">
    <source>
        <dbReference type="EMBL" id="QBA65251.1"/>
    </source>
</evidence>
<dbReference type="EMBL" id="CP035544">
    <property type="protein sequence ID" value="QBA65251.1"/>
    <property type="molecule type" value="Genomic_DNA"/>
</dbReference>
<sequence>MKRSRFKSFVIVFLSTIWVMGIISPPLLQLIDDNASYISFNMNEEEPQEQEKKDTGEEFTLGSPMDVNDFVPFSYSKSNGNSQNSFANSYYGEIQLPPPEGVI</sequence>
<dbReference type="Proteomes" id="UP000290889">
    <property type="component" value="Chromosome"/>
</dbReference>
<gene>
    <name evidence="1" type="ORF">EQY75_12340</name>
</gene>
<protein>
    <submittedName>
        <fullName evidence="1">Uncharacterized protein</fullName>
    </submittedName>
</protein>
<dbReference type="RefSeq" id="WP_129606307.1">
    <property type="nucleotide sequence ID" value="NZ_CP035544.1"/>
</dbReference>
<keyword evidence="2" id="KW-1185">Reference proteome</keyword>
<organism evidence="1 2">
    <name type="scientific">Muriicola soli</name>
    <dbReference type="NCBI Taxonomy" id="2507538"/>
    <lineage>
        <taxon>Bacteria</taxon>
        <taxon>Pseudomonadati</taxon>
        <taxon>Bacteroidota</taxon>
        <taxon>Flavobacteriia</taxon>
        <taxon>Flavobacteriales</taxon>
        <taxon>Flavobacteriaceae</taxon>
        <taxon>Muriicola</taxon>
    </lineage>
</organism>
<evidence type="ECO:0000313" key="2">
    <source>
        <dbReference type="Proteomes" id="UP000290889"/>
    </source>
</evidence>
<dbReference type="AlphaFoldDB" id="A0A411EBY7"/>
<dbReference type="KEGG" id="mur:EQY75_12340"/>